<keyword evidence="2" id="KW-1185">Reference proteome</keyword>
<evidence type="ECO:0000313" key="1">
    <source>
        <dbReference type="EMBL" id="GGP59940.1"/>
    </source>
</evidence>
<dbReference type="Proteomes" id="UP000639606">
    <property type="component" value="Unassembled WGS sequence"/>
</dbReference>
<organism evidence="1 2">
    <name type="scientific">Saccharothrix coeruleofusca</name>
    <dbReference type="NCBI Taxonomy" id="33919"/>
    <lineage>
        <taxon>Bacteria</taxon>
        <taxon>Bacillati</taxon>
        <taxon>Actinomycetota</taxon>
        <taxon>Actinomycetes</taxon>
        <taxon>Pseudonocardiales</taxon>
        <taxon>Pseudonocardiaceae</taxon>
        <taxon>Saccharothrix</taxon>
    </lineage>
</organism>
<sequence>MREAQVWGEKVTAMSLEELAAQLRRGEIEDRALAEYAAEYATAGKCFRSKKDD</sequence>
<reference evidence="1" key="2">
    <citation type="submission" date="2020-09" db="EMBL/GenBank/DDBJ databases">
        <authorList>
            <person name="Sun Q."/>
            <person name="Ohkuma M."/>
        </authorList>
    </citation>
    <scope>NUCLEOTIDE SEQUENCE</scope>
    <source>
        <strain evidence="1">JCM 3313</strain>
    </source>
</reference>
<dbReference type="EMBL" id="BMRG01000006">
    <property type="protein sequence ID" value="GGP59940.1"/>
    <property type="molecule type" value="Genomic_DNA"/>
</dbReference>
<name>A0A918APW1_9PSEU</name>
<dbReference type="AlphaFoldDB" id="A0A918APW1"/>
<protein>
    <submittedName>
        <fullName evidence="1">Uncharacterized protein</fullName>
    </submittedName>
</protein>
<gene>
    <name evidence="1" type="ORF">GCM10010185_35440</name>
</gene>
<comment type="caution">
    <text evidence="1">The sequence shown here is derived from an EMBL/GenBank/DDBJ whole genome shotgun (WGS) entry which is preliminary data.</text>
</comment>
<accession>A0A918APW1</accession>
<evidence type="ECO:0000313" key="2">
    <source>
        <dbReference type="Proteomes" id="UP000639606"/>
    </source>
</evidence>
<proteinExistence type="predicted"/>
<reference evidence="1" key="1">
    <citation type="journal article" date="2014" name="Int. J. Syst. Evol. Microbiol.">
        <title>Complete genome sequence of Corynebacterium casei LMG S-19264T (=DSM 44701T), isolated from a smear-ripened cheese.</title>
        <authorList>
            <consortium name="US DOE Joint Genome Institute (JGI-PGF)"/>
            <person name="Walter F."/>
            <person name="Albersmeier A."/>
            <person name="Kalinowski J."/>
            <person name="Ruckert C."/>
        </authorList>
    </citation>
    <scope>NUCLEOTIDE SEQUENCE</scope>
    <source>
        <strain evidence="1">JCM 3313</strain>
    </source>
</reference>